<dbReference type="Proteomes" id="UP000188947">
    <property type="component" value="Unassembled WGS sequence"/>
</dbReference>
<organism evidence="2 3">
    <name type="scientific">Elizabethkingia meningoseptica</name>
    <name type="common">Chryseobacterium meningosepticum</name>
    <dbReference type="NCBI Taxonomy" id="238"/>
    <lineage>
        <taxon>Bacteria</taxon>
        <taxon>Pseudomonadati</taxon>
        <taxon>Bacteroidota</taxon>
        <taxon>Flavobacteriia</taxon>
        <taxon>Flavobacteriales</taxon>
        <taxon>Weeksellaceae</taxon>
        <taxon>Elizabethkingia</taxon>
    </lineage>
</organism>
<accession>A0A1V3U4M4</accession>
<keyword evidence="1" id="KW-0812">Transmembrane</keyword>
<dbReference type="AlphaFoldDB" id="A0A1V3U4M4"/>
<evidence type="ECO:0000313" key="3">
    <source>
        <dbReference type="Proteomes" id="UP000188947"/>
    </source>
</evidence>
<feature type="transmembrane region" description="Helical" evidence="1">
    <location>
        <begin position="12"/>
        <end position="39"/>
    </location>
</feature>
<protein>
    <submittedName>
        <fullName evidence="2">Uncharacterized protein</fullName>
    </submittedName>
</protein>
<sequence length="62" mass="7794">MYFLLKKVKIIFFIYFFNTIIKYNLRVILYFIIIMQVLFQALNYQNDNLKLEFCLFFIKYSK</sequence>
<gene>
    <name evidence="2" type="ORF">BMF97_01570</name>
</gene>
<name>A0A1V3U4M4_ELIME</name>
<evidence type="ECO:0000313" key="2">
    <source>
        <dbReference type="EMBL" id="OOH97985.1"/>
    </source>
</evidence>
<proteinExistence type="predicted"/>
<dbReference type="EMBL" id="MPOG01000001">
    <property type="protein sequence ID" value="OOH97985.1"/>
    <property type="molecule type" value="Genomic_DNA"/>
</dbReference>
<comment type="caution">
    <text evidence="2">The sequence shown here is derived from an EMBL/GenBank/DDBJ whole genome shotgun (WGS) entry which is preliminary data.</text>
</comment>
<keyword evidence="1" id="KW-1133">Transmembrane helix</keyword>
<evidence type="ECO:0000256" key="1">
    <source>
        <dbReference type="SAM" id="Phobius"/>
    </source>
</evidence>
<dbReference type="STRING" id="238.BBD35_02540"/>
<keyword evidence="1" id="KW-0472">Membrane</keyword>
<keyword evidence="3" id="KW-1185">Reference proteome</keyword>
<reference evidence="2 3" key="1">
    <citation type="submission" date="2016-11" db="EMBL/GenBank/DDBJ databases">
        <title>Genome sequence and comparative genomic analysis of clinical strain Elizabethkingia meningoseptica 61421 PRCM.</title>
        <authorList>
            <person name="Wang M."/>
            <person name="Hu S."/>
            <person name="Cao L."/>
            <person name="Jiang T."/>
            <person name="Zhou Y."/>
            <person name="Ming D."/>
        </authorList>
    </citation>
    <scope>NUCLEOTIDE SEQUENCE [LARGE SCALE GENOMIC DNA]</scope>
    <source>
        <strain evidence="2 3">61421 PRCM</strain>
    </source>
</reference>